<dbReference type="PANTHER" id="PTHR34477">
    <property type="entry name" value="UPF0213 PROTEIN YHBQ"/>
    <property type="match status" value="1"/>
</dbReference>
<evidence type="ECO:0000313" key="5">
    <source>
        <dbReference type="Proteomes" id="UP000294419"/>
    </source>
</evidence>
<evidence type="ECO:0000256" key="2">
    <source>
        <dbReference type="SAM" id="Coils"/>
    </source>
</evidence>
<feature type="domain" description="GIY-YIG" evidence="3">
    <location>
        <begin position="7"/>
        <end position="82"/>
    </location>
</feature>
<feature type="coiled-coil region" evidence="2">
    <location>
        <begin position="56"/>
        <end position="83"/>
    </location>
</feature>
<organism evidence="4 5">
    <name type="scientific">Chryseobacterium salivictor</name>
    <dbReference type="NCBI Taxonomy" id="2547600"/>
    <lineage>
        <taxon>Bacteria</taxon>
        <taxon>Pseudomonadati</taxon>
        <taxon>Bacteroidota</taxon>
        <taxon>Flavobacteriia</taxon>
        <taxon>Flavobacteriales</taxon>
        <taxon>Weeksellaceae</taxon>
        <taxon>Chryseobacterium group</taxon>
        <taxon>Chryseobacterium</taxon>
    </lineage>
</organism>
<proteinExistence type="inferred from homology"/>
<dbReference type="SUPFAM" id="SSF82771">
    <property type="entry name" value="GIY-YIG endonuclease"/>
    <property type="match status" value="1"/>
</dbReference>
<accession>A0A4V1ALE6</accession>
<sequence length="85" mass="10298">MGDFFLMEYFVYILYSASLDVYYKGFSTDVNKRLEYHLDSQHKFTSQAKDWIIVYVQEFDEKKEALKEEKRLKKLNRKSIEKLIG</sequence>
<dbReference type="Proteomes" id="UP000294419">
    <property type="component" value="Chromosome"/>
</dbReference>
<reference evidence="4 5" key="1">
    <citation type="submission" date="2019-03" db="EMBL/GenBank/DDBJ databases">
        <authorList>
            <person name="Kim H."/>
            <person name="Yu S.-M."/>
        </authorList>
    </citation>
    <scope>NUCLEOTIDE SEQUENCE [LARGE SCALE GENOMIC DNA]</scope>
    <source>
        <strain evidence="4 5">NBC122</strain>
    </source>
</reference>
<comment type="similarity">
    <text evidence="1">Belongs to the UPF0213 family.</text>
</comment>
<name>A0A4V1ALE6_9FLAO</name>
<dbReference type="KEGG" id="csal:NBC122_02692"/>
<evidence type="ECO:0000256" key="1">
    <source>
        <dbReference type="ARBA" id="ARBA00007435"/>
    </source>
</evidence>
<evidence type="ECO:0000259" key="3">
    <source>
        <dbReference type="PROSITE" id="PS50164"/>
    </source>
</evidence>
<dbReference type="InterPro" id="IPR050190">
    <property type="entry name" value="UPF0213_domain"/>
</dbReference>
<gene>
    <name evidence="4" type="ORF">NBC122_02692</name>
</gene>
<keyword evidence="2" id="KW-0175">Coiled coil</keyword>
<evidence type="ECO:0000313" key="4">
    <source>
        <dbReference type="EMBL" id="QBO59494.1"/>
    </source>
</evidence>
<dbReference type="EMBL" id="CP037954">
    <property type="protein sequence ID" value="QBO59494.1"/>
    <property type="molecule type" value="Genomic_DNA"/>
</dbReference>
<dbReference type="InterPro" id="IPR035901">
    <property type="entry name" value="GIY-YIG_endonuc_sf"/>
</dbReference>
<dbReference type="Gene3D" id="3.40.1440.10">
    <property type="entry name" value="GIY-YIG endonuclease"/>
    <property type="match status" value="1"/>
</dbReference>
<dbReference type="InterPro" id="IPR000305">
    <property type="entry name" value="GIY-YIG_endonuc"/>
</dbReference>
<dbReference type="PROSITE" id="PS50164">
    <property type="entry name" value="GIY_YIG"/>
    <property type="match status" value="1"/>
</dbReference>
<dbReference type="PANTHER" id="PTHR34477:SF1">
    <property type="entry name" value="UPF0213 PROTEIN YHBQ"/>
    <property type="match status" value="1"/>
</dbReference>
<dbReference type="Pfam" id="PF01541">
    <property type="entry name" value="GIY-YIG"/>
    <property type="match status" value="1"/>
</dbReference>
<protein>
    <recommendedName>
        <fullName evidence="3">GIY-YIG domain-containing protein</fullName>
    </recommendedName>
</protein>
<dbReference type="AlphaFoldDB" id="A0A4V1ALE6"/>
<keyword evidence="5" id="KW-1185">Reference proteome</keyword>